<evidence type="ECO:0000313" key="1">
    <source>
        <dbReference type="EMBL" id="QOR59645.1"/>
    </source>
</evidence>
<accession>A0A7M1RYX4</accession>
<dbReference type="EMBL" id="MT774392">
    <property type="protein sequence ID" value="QOR59645.1"/>
    <property type="molecule type" value="Genomic_DNA"/>
</dbReference>
<dbReference type="RefSeq" id="YP_010111803.1">
    <property type="nucleotide sequence ID" value="NC_055885.1"/>
</dbReference>
<proteinExistence type="predicted"/>
<sequence length="148" mass="17077">MYEDILLTPLDSSRKGEVNSTQDLFISFLNKLEGWKTKCKNLHWAAPKKNIHVYLDEFLDILGDYQDGLAEGYMGILGKMQPNVIKGIPSDTLNAMDFIEEVKIDTLSFYDKIPQETVYKGITSECETFIQNINKYKYLFGLCDIRPY</sequence>
<organism evidence="1 2">
    <name type="scientific">uncultured phage cr128_1</name>
    <dbReference type="NCBI Taxonomy" id="2772076"/>
    <lineage>
        <taxon>Viruses</taxon>
        <taxon>Duplodnaviria</taxon>
        <taxon>Heunggongvirae</taxon>
        <taxon>Uroviricota</taxon>
        <taxon>Caudoviricetes</taxon>
        <taxon>Crassvirales</taxon>
        <taxon>Steigviridae</taxon>
        <taxon>Asinivirinae</taxon>
        <taxon>Mahlunavirus</taxon>
        <taxon>Mahlunavirus rarus</taxon>
    </lineage>
</organism>
<dbReference type="GeneID" id="65130255"/>
<name>A0A7M1RYX4_9CAUD</name>
<dbReference type="KEGG" id="vg:65130255"/>
<evidence type="ECO:0000313" key="2">
    <source>
        <dbReference type="Proteomes" id="UP000594055"/>
    </source>
</evidence>
<keyword evidence="2" id="KW-1185">Reference proteome</keyword>
<protein>
    <submittedName>
        <fullName evidence="1">Putative DpsA protein</fullName>
    </submittedName>
</protein>
<dbReference type="Proteomes" id="UP000594055">
    <property type="component" value="Segment"/>
</dbReference>
<reference evidence="1 2" key="1">
    <citation type="submission" date="2020-07" db="EMBL/GenBank/DDBJ databases">
        <title>Taxonomic proposal: Crassvirales, a new order of highly abundant and diverse bacterial viruses.</title>
        <authorList>
            <person name="Shkoporov A.N."/>
            <person name="Stockdale S.R."/>
            <person name="Guerin E."/>
            <person name="Ross R.P."/>
            <person name="Hill C."/>
        </authorList>
    </citation>
    <scope>NUCLEOTIDE SEQUENCE [LARGE SCALE GENOMIC DNA]</scope>
</reference>